<dbReference type="EMBL" id="KI630404">
    <property type="protein sequence ID" value="EYU40359.1"/>
    <property type="molecule type" value="Genomic_DNA"/>
</dbReference>
<evidence type="ECO:0000256" key="4">
    <source>
        <dbReference type="SAM" id="SignalP"/>
    </source>
</evidence>
<feature type="chain" id="PRO_5001505142" description="Phytocyanin domain-containing protein" evidence="4">
    <location>
        <begin position="21"/>
        <end position="202"/>
    </location>
</feature>
<name>A0A022RK41_ERYGU</name>
<reference evidence="6 7" key="1">
    <citation type="journal article" date="2013" name="Proc. Natl. Acad. Sci. U.S.A.">
        <title>Fine-scale variation in meiotic recombination in Mimulus inferred from population shotgun sequencing.</title>
        <authorList>
            <person name="Hellsten U."/>
            <person name="Wright K.M."/>
            <person name="Jenkins J."/>
            <person name="Shu S."/>
            <person name="Yuan Y."/>
            <person name="Wessler S.R."/>
            <person name="Schmutz J."/>
            <person name="Willis J.H."/>
            <person name="Rokhsar D.S."/>
        </authorList>
    </citation>
    <scope>NUCLEOTIDE SEQUENCE [LARGE SCALE GENOMIC DNA]</scope>
    <source>
        <strain evidence="7">cv. DUN x IM62</strain>
    </source>
</reference>
<feature type="signal peptide" evidence="4">
    <location>
        <begin position="1"/>
        <end position="20"/>
    </location>
</feature>
<evidence type="ECO:0000313" key="6">
    <source>
        <dbReference type="EMBL" id="EYU40359.1"/>
    </source>
</evidence>
<dbReference type="CDD" id="cd04216">
    <property type="entry name" value="Phytocyanin"/>
    <property type="match status" value="1"/>
</dbReference>
<protein>
    <recommendedName>
        <fullName evidence="5">Phytocyanin domain-containing protein</fullName>
    </recommendedName>
</protein>
<dbReference type="KEGG" id="egt:105954765"/>
<keyword evidence="2" id="KW-0325">Glycoprotein</keyword>
<evidence type="ECO:0000256" key="2">
    <source>
        <dbReference type="ARBA" id="ARBA00023180"/>
    </source>
</evidence>
<dbReference type="OrthoDB" id="686200at2759"/>
<evidence type="ECO:0000259" key="5">
    <source>
        <dbReference type="PROSITE" id="PS51485"/>
    </source>
</evidence>
<dbReference type="Proteomes" id="UP000030748">
    <property type="component" value="Unassembled WGS sequence"/>
</dbReference>
<dbReference type="GO" id="GO:0009055">
    <property type="term" value="F:electron transfer activity"/>
    <property type="evidence" value="ECO:0007669"/>
    <property type="project" value="InterPro"/>
</dbReference>
<evidence type="ECO:0000313" key="7">
    <source>
        <dbReference type="Proteomes" id="UP000030748"/>
    </source>
</evidence>
<dbReference type="PANTHER" id="PTHR33021:SF193">
    <property type="entry name" value="OS06G0218600 PROTEIN"/>
    <property type="match status" value="1"/>
</dbReference>
<dbReference type="Gene3D" id="2.60.40.420">
    <property type="entry name" value="Cupredoxins - blue copper proteins"/>
    <property type="match status" value="1"/>
</dbReference>
<keyword evidence="7" id="KW-1185">Reference proteome</keyword>
<dbReference type="PhylomeDB" id="A0A022RK41"/>
<dbReference type="AlphaFoldDB" id="A0A022RK41"/>
<dbReference type="InterPro" id="IPR039391">
    <property type="entry name" value="Phytocyanin-like"/>
</dbReference>
<evidence type="ECO:0000256" key="1">
    <source>
        <dbReference type="ARBA" id="ARBA00022723"/>
    </source>
</evidence>
<feature type="compositionally biased region" description="Pro residues" evidence="3">
    <location>
        <begin position="125"/>
        <end position="141"/>
    </location>
</feature>
<organism evidence="6 7">
    <name type="scientific">Erythranthe guttata</name>
    <name type="common">Yellow monkey flower</name>
    <name type="synonym">Mimulus guttatus</name>
    <dbReference type="NCBI Taxonomy" id="4155"/>
    <lineage>
        <taxon>Eukaryota</taxon>
        <taxon>Viridiplantae</taxon>
        <taxon>Streptophyta</taxon>
        <taxon>Embryophyta</taxon>
        <taxon>Tracheophyta</taxon>
        <taxon>Spermatophyta</taxon>
        <taxon>Magnoliopsida</taxon>
        <taxon>eudicotyledons</taxon>
        <taxon>Gunneridae</taxon>
        <taxon>Pentapetalae</taxon>
        <taxon>asterids</taxon>
        <taxon>lamiids</taxon>
        <taxon>Lamiales</taxon>
        <taxon>Phrymaceae</taxon>
        <taxon>Erythranthe</taxon>
    </lineage>
</organism>
<sequence length="202" mass="20188">MAQAITVLLVLLIISPAALAVTYTVGDTRGWSTGFDYTTWHAGKTFTTDDSLLFTYGPSHTVDEVNQADYLSCSTTSPISSSATSPTTIDLTEAGTRYFICVTNGHCARGQKLAVTVTAASATPASPPPPAGGAAPSPPTRTPTTPATPTTPTTPATPGTPPRTGSAPPPPSGGAAAALSGRSTGLVAGLSVVLVAVFGLMG</sequence>
<dbReference type="PANTHER" id="PTHR33021">
    <property type="entry name" value="BLUE COPPER PROTEIN"/>
    <property type="match status" value="1"/>
</dbReference>
<dbReference type="InterPro" id="IPR003245">
    <property type="entry name" value="Phytocyanin_dom"/>
</dbReference>
<dbReference type="eggNOG" id="ENOG502S1ER">
    <property type="taxonomic scope" value="Eukaryota"/>
</dbReference>
<dbReference type="GO" id="GO:0046872">
    <property type="term" value="F:metal ion binding"/>
    <property type="evidence" value="ECO:0007669"/>
    <property type="project" value="UniProtKB-KW"/>
</dbReference>
<feature type="region of interest" description="Disordered" evidence="3">
    <location>
        <begin position="121"/>
        <end position="179"/>
    </location>
</feature>
<gene>
    <name evidence="6" type="ORF">MIMGU_mgv1a014063mg</name>
</gene>
<dbReference type="OMA" id="WYFICPT"/>
<dbReference type="InterPro" id="IPR008972">
    <property type="entry name" value="Cupredoxin"/>
</dbReference>
<feature type="domain" description="Phytocyanin" evidence="5">
    <location>
        <begin position="21"/>
        <end position="119"/>
    </location>
</feature>
<proteinExistence type="predicted"/>
<accession>A0A022RK41</accession>
<dbReference type="SUPFAM" id="SSF49503">
    <property type="entry name" value="Cupredoxins"/>
    <property type="match status" value="1"/>
</dbReference>
<dbReference type="FunFam" id="2.60.40.420:FF:000003">
    <property type="entry name" value="Blue copper"/>
    <property type="match status" value="1"/>
</dbReference>
<dbReference type="Pfam" id="PF02298">
    <property type="entry name" value="Cu_bind_like"/>
    <property type="match status" value="1"/>
</dbReference>
<keyword evidence="1" id="KW-0479">Metal-binding</keyword>
<keyword evidence="4" id="KW-0732">Signal</keyword>
<dbReference type="GO" id="GO:0005886">
    <property type="term" value="C:plasma membrane"/>
    <property type="evidence" value="ECO:0000318"/>
    <property type="project" value="GO_Central"/>
</dbReference>
<dbReference type="PROSITE" id="PS51485">
    <property type="entry name" value="PHYTOCYANIN"/>
    <property type="match status" value="1"/>
</dbReference>
<evidence type="ECO:0000256" key="3">
    <source>
        <dbReference type="SAM" id="MobiDB-lite"/>
    </source>
</evidence>
<feature type="compositionally biased region" description="Low complexity" evidence="3">
    <location>
        <begin position="142"/>
        <end position="166"/>
    </location>
</feature>
<dbReference type="STRING" id="4155.A0A022RK41"/>